<dbReference type="SUPFAM" id="SSF51735">
    <property type="entry name" value="NAD(P)-binding Rossmann-fold domains"/>
    <property type="match status" value="1"/>
</dbReference>
<organism evidence="1 2">
    <name type="scientific">Rouxiella badensis</name>
    <dbReference type="NCBI Taxonomy" id="1646377"/>
    <lineage>
        <taxon>Bacteria</taxon>
        <taxon>Pseudomonadati</taxon>
        <taxon>Pseudomonadota</taxon>
        <taxon>Gammaproteobacteria</taxon>
        <taxon>Enterobacterales</taxon>
        <taxon>Yersiniaceae</taxon>
        <taxon>Rouxiella</taxon>
    </lineage>
</organism>
<dbReference type="Gene3D" id="3.40.50.720">
    <property type="entry name" value="NAD(P)-binding Rossmann-like Domain"/>
    <property type="match status" value="1"/>
</dbReference>
<dbReference type="GeneID" id="93566367"/>
<dbReference type="RefSeq" id="WP_017492851.1">
    <property type="nucleotide sequence ID" value="NZ_CP049603.1"/>
</dbReference>
<sequence length="379" mass="41712">MSEATRIDFIYLSEQDMIRAGVTDMPACVDTMEEMFGLLYRGDYRMAGSNNDSHGAMVTFPENSPFPAMPKPTADRRLMAMPAYLGGNFCTAGVKWYGSNIANREKGLPRSILMFTLNDADTGAPLAHMSANLLSAYRTGAIPGVGARHLARKDSRVIGLLGPGVMGKTTVAAFMAVCPRIDTLKIKGRGQKNLDNFITWVSQTFPQITRVQVVDTLEEVVRDSDIVTYCSSGEVGNPETYPLVKREWVKPGTFLAMPALCNIDEGMEQRDVRKVLDNTGLYKAWFEEVPKPAHHTIPVIGVRFMDMIAEGKITEDEVEDIGKIIAGDAPGRRNDEEIIIMSVGGMPVEDVAWGTVIYRNAVKNDIGVKLNLWETPVLS</sequence>
<dbReference type="Gene3D" id="3.30.1780.10">
    <property type="entry name" value="ornithine cyclodeaminase, domain 1"/>
    <property type="match status" value="1"/>
</dbReference>
<evidence type="ECO:0000313" key="1">
    <source>
        <dbReference type="EMBL" id="ORJ25967.1"/>
    </source>
</evidence>
<dbReference type="PANTHER" id="PTHR13812:SF19">
    <property type="entry name" value="KETIMINE REDUCTASE MU-CRYSTALLIN"/>
    <property type="match status" value="1"/>
</dbReference>
<proteinExistence type="predicted"/>
<reference evidence="1 2" key="1">
    <citation type="journal article" date="2017" name="Int. J. Syst. Evol. Microbiol.">
        <title>Rouxiella badensis sp. nov. and Rouxiella silvae sp. nov. isolated from peat bog soil in Germany and emendation of the genus description.</title>
        <authorList>
            <person name="Le Fleche-Mateos A."/>
            <person name="Kugler J.H."/>
            <person name="Hansen S.H."/>
            <person name="Syldatk C."/>
            <person name="Hausmann R."/>
            <person name="Lomprez F."/>
            <person name="Vandenbogaert M."/>
            <person name="Manuguerra J.C."/>
            <person name="Grimont P.A."/>
        </authorList>
    </citation>
    <scope>NUCLEOTIDE SEQUENCE [LARGE SCALE GENOMIC DNA]</scope>
    <source>
        <strain evidence="1 2">DSM 100043</strain>
    </source>
</reference>
<comment type="caution">
    <text evidence="1">The sequence shown here is derived from an EMBL/GenBank/DDBJ whole genome shotgun (WGS) entry which is preliminary data.</text>
</comment>
<dbReference type="GO" id="GO:0005737">
    <property type="term" value="C:cytoplasm"/>
    <property type="evidence" value="ECO:0007669"/>
    <property type="project" value="TreeGrafter"/>
</dbReference>
<dbReference type="PIRSF" id="PIRSF001439">
    <property type="entry name" value="CryM"/>
    <property type="match status" value="1"/>
</dbReference>
<dbReference type="NCBIfam" id="NF004848">
    <property type="entry name" value="PRK06199.1"/>
    <property type="match status" value="1"/>
</dbReference>
<dbReference type="InterPro" id="IPR003462">
    <property type="entry name" value="ODC_Mu_crystall"/>
</dbReference>
<dbReference type="InterPro" id="IPR023401">
    <property type="entry name" value="ODC_N"/>
</dbReference>
<protein>
    <submittedName>
        <fullName evidence="1">Ornithine cyclodeaminase</fullName>
    </submittedName>
</protein>
<name>A0A1X0WGN6_9GAMM</name>
<dbReference type="Pfam" id="PF02423">
    <property type="entry name" value="OCD_Mu_crystall"/>
    <property type="match status" value="1"/>
</dbReference>
<evidence type="ECO:0000313" key="2">
    <source>
        <dbReference type="Proteomes" id="UP000192536"/>
    </source>
</evidence>
<gene>
    <name evidence="1" type="ORF">BS640_08765</name>
</gene>
<accession>A0A1X0WGN6</accession>
<dbReference type="EMBL" id="MRWE01000011">
    <property type="protein sequence ID" value="ORJ25967.1"/>
    <property type="molecule type" value="Genomic_DNA"/>
</dbReference>
<keyword evidence="2" id="KW-1185">Reference proteome</keyword>
<dbReference type="Proteomes" id="UP000192536">
    <property type="component" value="Unassembled WGS sequence"/>
</dbReference>
<dbReference type="InterPro" id="IPR036291">
    <property type="entry name" value="NAD(P)-bd_dom_sf"/>
</dbReference>
<dbReference type="AlphaFoldDB" id="A0A1X0WGN6"/>
<dbReference type="STRING" id="1646377.BS640_08765"/>
<dbReference type="PANTHER" id="PTHR13812">
    <property type="entry name" value="KETIMINE REDUCTASE MU-CRYSTALLIN"/>
    <property type="match status" value="1"/>
</dbReference>